<dbReference type="Proteomes" id="UP000703269">
    <property type="component" value="Unassembled WGS sequence"/>
</dbReference>
<feature type="region of interest" description="Disordered" evidence="1">
    <location>
        <begin position="252"/>
        <end position="284"/>
    </location>
</feature>
<feature type="domain" description="F-box" evidence="2">
    <location>
        <begin position="166"/>
        <end position="212"/>
    </location>
</feature>
<dbReference type="OrthoDB" id="2751369at2759"/>
<accession>A0A9P3GBR4</accession>
<reference evidence="3 4" key="1">
    <citation type="submission" date="2021-08" db="EMBL/GenBank/DDBJ databases">
        <title>Draft Genome Sequence of Phanerochaete sordida strain YK-624.</title>
        <authorList>
            <person name="Mori T."/>
            <person name="Dohra H."/>
            <person name="Suzuki T."/>
            <person name="Kawagishi H."/>
            <person name="Hirai H."/>
        </authorList>
    </citation>
    <scope>NUCLEOTIDE SEQUENCE [LARGE SCALE GENOMIC DNA]</scope>
    <source>
        <strain evidence="3 4">YK-624</strain>
    </source>
</reference>
<dbReference type="SUPFAM" id="SSF81383">
    <property type="entry name" value="F-box domain"/>
    <property type="match status" value="1"/>
</dbReference>
<dbReference type="InterPro" id="IPR001810">
    <property type="entry name" value="F-box_dom"/>
</dbReference>
<dbReference type="EMBL" id="BPQB01000022">
    <property type="protein sequence ID" value="GJE91712.1"/>
    <property type="molecule type" value="Genomic_DNA"/>
</dbReference>
<comment type="caution">
    <text evidence="3">The sequence shown here is derived from an EMBL/GenBank/DDBJ whole genome shotgun (WGS) entry which is preliminary data.</text>
</comment>
<dbReference type="InterPro" id="IPR036047">
    <property type="entry name" value="F-box-like_dom_sf"/>
</dbReference>
<protein>
    <recommendedName>
        <fullName evidence="2">F-box domain-containing protein</fullName>
    </recommendedName>
</protein>
<evidence type="ECO:0000256" key="1">
    <source>
        <dbReference type="SAM" id="MobiDB-lite"/>
    </source>
</evidence>
<evidence type="ECO:0000313" key="4">
    <source>
        <dbReference type="Proteomes" id="UP000703269"/>
    </source>
</evidence>
<gene>
    <name evidence="3" type="ORF">PsYK624_078620</name>
</gene>
<name>A0A9P3GBR4_9APHY</name>
<evidence type="ECO:0000259" key="2">
    <source>
        <dbReference type="PROSITE" id="PS50181"/>
    </source>
</evidence>
<sequence>MRDGVRAVVRRNTDCSTLWPLAACNVWVHAACWAYLRAWLDCALAPRVGRHGAALSLAGELYEVVASRRERQCYERGALPCVDYGGTLEAYFGEPHQDYVLPLRRDARHTAKALKDGLRGMEPVPALLKDSRAWLWVRPAIWPRAPCPSAAGESLHVVSPAAPQSLAAICGLPSELLPAILLHCRIEDIFALASTCRELYARVLDSNTLRPVVQLSMTIVTSPLRWIMPLPSLREEWEAACGAMWSWMPVGRRGGGRTDPGGEETTIGPKLPDGPTQPIDKSSLPPLPDFEVGFPIAAFLRAYRDSDSMRSRRRRWELIKQWDVLFTDYRRDGWQRDEFVLPGTAWALDGDGHLRCQCRPEGTF</sequence>
<organism evidence="3 4">
    <name type="scientific">Phanerochaete sordida</name>
    <dbReference type="NCBI Taxonomy" id="48140"/>
    <lineage>
        <taxon>Eukaryota</taxon>
        <taxon>Fungi</taxon>
        <taxon>Dikarya</taxon>
        <taxon>Basidiomycota</taxon>
        <taxon>Agaricomycotina</taxon>
        <taxon>Agaricomycetes</taxon>
        <taxon>Polyporales</taxon>
        <taxon>Phanerochaetaceae</taxon>
        <taxon>Phanerochaete</taxon>
    </lineage>
</organism>
<dbReference type="PROSITE" id="PS50181">
    <property type="entry name" value="FBOX"/>
    <property type="match status" value="1"/>
</dbReference>
<proteinExistence type="predicted"/>
<keyword evidence="4" id="KW-1185">Reference proteome</keyword>
<dbReference type="AlphaFoldDB" id="A0A9P3GBR4"/>
<evidence type="ECO:0000313" key="3">
    <source>
        <dbReference type="EMBL" id="GJE91712.1"/>
    </source>
</evidence>